<dbReference type="OrthoDB" id="6435034at2759"/>
<evidence type="ECO:0000256" key="3">
    <source>
        <dbReference type="PROSITE-ProRule" id="PRU00992"/>
    </source>
</evidence>
<evidence type="ECO:0000313" key="7">
    <source>
        <dbReference type="WBParaSite" id="ECPE_0000562901-mRNA-1"/>
    </source>
</evidence>
<evidence type="ECO:0000259" key="4">
    <source>
        <dbReference type="PROSITE" id="PS51659"/>
    </source>
</evidence>
<dbReference type="PANTHER" id="PTHR13132">
    <property type="entry name" value="ALPHA- 1,6 -FUCOSYLTRANSFERASE"/>
    <property type="match status" value="1"/>
</dbReference>
<feature type="domain" description="GT23" evidence="4">
    <location>
        <begin position="1"/>
        <end position="162"/>
    </location>
</feature>
<dbReference type="AlphaFoldDB" id="A0A183AF81"/>
<keyword evidence="6" id="KW-1185">Reference proteome</keyword>
<dbReference type="InterPro" id="IPR045573">
    <property type="entry name" value="Fut8_N_cat"/>
</dbReference>
<dbReference type="GO" id="GO:0006487">
    <property type="term" value="P:protein N-linked glycosylation"/>
    <property type="evidence" value="ECO:0007669"/>
    <property type="project" value="TreeGrafter"/>
</dbReference>
<comment type="similarity">
    <text evidence="3">Belongs to the glycosyltransferase 23 family.</text>
</comment>
<evidence type="ECO:0000313" key="5">
    <source>
        <dbReference type="EMBL" id="VDP76049.1"/>
    </source>
</evidence>
<sequence length="234" mass="26430">MNAVFQPYQHHFYALLVHKATTNLITFSQTESIWLRKQFLGLASCALCSEWVDDVFAEPRLQAKPTKRRVYLATDEPKLFKEASESYPDYEFIGDPERAETASVFRRSQADSVAGIALDILALSKTDFLVCTFSSQVCRVAYELMQARHGDLGDASDRVQSLDDIYYFGGQQPSPFETIIADESNQLQPGDRVSMAGNHWDGYAKVTPVKRTDAILVPAYKFQPGVDIFYSRVF</sequence>
<dbReference type="EMBL" id="UZAN01042491">
    <property type="protein sequence ID" value="VDP76049.1"/>
    <property type="molecule type" value="Genomic_DNA"/>
</dbReference>
<dbReference type="Pfam" id="PF19745">
    <property type="entry name" value="FUT8_N_cat"/>
    <property type="match status" value="1"/>
</dbReference>
<dbReference type="WBParaSite" id="ECPE_0000562901-mRNA-1">
    <property type="protein sequence ID" value="ECPE_0000562901-mRNA-1"/>
    <property type="gene ID" value="ECPE_0000562901"/>
</dbReference>
<dbReference type="InterPro" id="IPR027350">
    <property type="entry name" value="GT23_dom"/>
</dbReference>
<keyword evidence="2 3" id="KW-0808">Transferase</keyword>
<evidence type="ECO:0000256" key="2">
    <source>
        <dbReference type="ARBA" id="ARBA00022679"/>
    </source>
</evidence>
<proteinExistence type="inferred from homology"/>
<gene>
    <name evidence="5" type="ORF">ECPE_LOCUS5616</name>
</gene>
<dbReference type="PROSITE" id="PS51659">
    <property type="entry name" value="GT23"/>
    <property type="match status" value="1"/>
</dbReference>
<keyword evidence="1 3" id="KW-0328">Glycosyltransferase</keyword>
<dbReference type="Proteomes" id="UP000272942">
    <property type="component" value="Unassembled WGS sequence"/>
</dbReference>
<dbReference type="Gene3D" id="2.30.30.40">
    <property type="entry name" value="SH3 Domains"/>
    <property type="match status" value="1"/>
</dbReference>
<reference evidence="7" key="1">
    <citation type="submission" date="2016-06" db="UniProtKB">
        <authorList>
            <consortium name="WormBaseParasite"/>
        </authorList>
    </citation>
    <scope>IDENTIFICATION</scope>
</reference>
<protein>
    <submittedName>
        <fullName evidence="7">GT23 domain-containing protein</fullName>
    </submittedName>
</protein>
<evidence type="ECO:0000256" key="1">
    <source>
        <dbReference type="ARBA" id="ARBA00022676"/>
    </source>
</evidence>
<dbReference type="GO" id="GO:0046921">
    <property type="term" value="F:alpha-(1-&gt;6)-fucosyltransferase activity"/>
    <property type="evidence" value="ECO:0007669"/>
    <property type="project" value="TreeGrafter"/>
</dbReference>
<evidence type="ECO:0000313" key="6">
    <source>
        <dbReference type="Proteomes" id="UP000272942"/>
    </source>
</evidence>
<organism evidence="7">
    <name type="scientific">Echinostoma caproni</name>
    <dbReference type="NCBI Taxonomy" id="27848"/>
    <lineage>
        <taxon>Eukaryota</taxon>
        <taxon>Metazoa</taxon>
        <taxon>Spiralia</taxon>
        <taxon>Lophotrochozoa</taxon>
        <taxon>Platyhelminthes</taxon>
        <taxon>Trematoda</taxon>
        <taxon>Digenea</taxon>
        <taxon>Plagiorchiida</taxon>
        <taxon>Echinostomata</taxon>
        <taxon>Echinostomatoidea</taxon>
        <taxon>Echinostomatidae</taxon>
        <taxon>Echinostoma</taxon>
    </lineage>
</organism>
<name>A0A183AF81_9TREM</name>
<comment type="caution">
    <text evidence="3">Lacks conserved residue(s) required for the propagation of feature annotation.</text>
</comment>
<dbReference type="PANTHER" id="PTHR13132:SF29">
    <property type="entry name" value="ALPHA-(1,6)-FUCOSYLTRANSFERASE"/>
    <property type="match status" value="1"/>
</dbReference>
<dbReference type="Gene3D" id="3.40.50.11350">
    <property type="match status" value="1"/>
</dbReference>
<reference evidence="5 6" key="2">
    <citation type="submission" date="2018-11" db="EMBL/GenBank/DDBJ databases">
        <authorList>
            <consortium name="Pathogen Informatics"/>
        </authorList>
    </citation>
    <scope>NUCLEOTIDE SEQUENCE [LARGE SCALE GENOMIC DNA]</scope>
    <source>
        <strain evidence="5 6">Egypt</strain>
    </source>
</reference>
<accession>A0A183AF81</accession>